<accession>A0ABT9ZPR0</accession>
<gene>
    <name evidence="2" type="ORF">J2S74_000561</name>
</gene>
<protein>
    <submittedName>
        <fullName evidence="2">Uncharacterized protein</fullName>
    </submittedName>
</protein>
<keyword evidence="1" id="KW-1133">Transmembrane helix</keyword>
<proteinExistence type="predicted"/>
<feature type="transmembrane region" description="Helical" evidence="1">
    <location>
        <begin position="128"/>
        <end position="145"/>
    </location>
</feature>
<keyword evidence="1" id="KW-0812">Transmembrane</keyword>
<name>A0ABT9ZPR0_9BACI</name>
<keyword evidence="3" id="KW-1185">Reference proteome</keyword>
<keyword evidence="1" id="KW-0472">Membrane</keyword>
<evidence type="ECO:0000313" key="2">
    <source>
        <dbReference type="EMBL" id="MDQ0253189.1"/>
    </source>
</evidence>
<dbReference type="Proteomes" id="UP001230005">
    <property type="component" value="Unassembled WGS sequence"/>
</dbReference>
<dbReference type="EMBL" id="JAUSUG010000002">
    <property type="protein sequence ID" value="MDQ0253189.1"/>
    <property type="molecule type" value="Genomic_DNA"/>
</dbReference>
<organism evidence="2 3">
    <name type="scientific">Evansella vedderi</name>
    <dbReference type="NCBI Taxonomy" id="38282"/>
    <lineage>
        <taxon>Bacteria</taxon>
        <taxon>Bacillati</taxon>
        <taxon>Bacillota</taxon>
        <taxon>Bacilli</taxon>
        <taxon>Bacillales</taxon>
        <taxon>Bacillaceae</taxon>
        <taxon>Evansella</taxon>
    </lineage>
</organism>
<feature type="transmembrane region" description="Helical" evidence="1">
    <location>
        <begin position="250"/>
        <end position="267"/>
    </location>
</feature>
<dbReference type="RefSeq" id="WP_307321510.1">
    <property type="nucleotide sequence ID" value="NZ_JAUSUG010000002.1"/>
</dbReference>
<feature type="transmembrane region" description="Helical" evidence="1">
    <location>
        <begin position="200"/>
        <end position="218"/>
    </location>
</feature>
<sequence>MKKTRHWFKVNPFLILGIIHFVMLLYTFYKQRNRKKLFVLLLSNIGLAYVFDYIAVGNLKAYRYKPKLMKEPYLDHIIGAIFSQSFYVPITAVFITAFQLGWKVKLFFSVYFCFIEKLFLKWKIHKNHWWKVQYTFVLINFYFWLSDKWNEKLKERHPIILFFSLFHMIEVTWKTIWFPLALSKKARLGVGEYYSWKEHFYFSPTYFYSLSFIFTLFRKVGWKSYFVRLGLITLTDTILMRLNYLKVRTYFPLLIIHITTLSFANIYRRWVYE</sequence>
<feature type="transmembrane region" description="Helical" evidence="1">
    <location>
        <begin position="157"/>
        <end position="180"/>
    </location>
</feature>
<feature type="transmembrane region" description="Helical" evidence="1">
    <location>
        <begin position="76"/>
        <end position="97"/>
    </location>
</feature>
<evidence type="ECO:0000256" key="1">
    <source>
        <dbReference type="SAM" id="Phobius"/>
    </source>
</evidence>
<reference evidence="2 3" key="1">
    <citation type="submission" date="2023-07" db="EMBL/GenBank/DDBJ databases">
        <title>Genomic Encyclopedia of Type Strains, Phase IV (KMG-IV): sequencing the most valuable type-strain genomes for metagenomic binning, comparative biology and taxonomic classification.</title>
        <authorList>
            <person name="Goeker M."/>
        </authorList>
    </citation>
    <scope>NUCLEOTIDE SEQUENCE [LARGE SCALE GENOMIC DNA]</scope>
    <source>
        <strain evidence="2 3">DSM 9768</strain>
    </source>
</reference>
<comment type="caution">
    <text evidence="2">The sequence shown here is derived from an EMBL/GenBank/DDBJ whole genome shotgun (WGS) entry which is preliminary data.</text>
</comment>
<feature type="transmembrane region" description="Helical" evidence="1">
    <location>
        <begin position="36"/>
        <end position="56"/>
    </location>
</feature>
<evidence type="ECO:0000313" key="3">
    <source>
        <dbReference type="Proteomes" id="UP001230005"/>
    </source>
</evidence>
<feature type="transmembrane region" description="Helical" evidence="1">
    <location>
        <begin position="12"/>
        <end position="29"/>
    </location>
</feature>